<dbReference type="NCBIfam" id="NF047353">
    <property type="entry name" value="tube_lmo2291"/>
    <property type="match status" value="1"/>
</dbReference>
<evidence type="ECO:0000256" key="1">
    <source>
        <dbReference type="SAM" id="MobiDB-lite"/>
    </source>
</evidence>
<organism evidence="2 3">
    <name type="scientific">Lactobacillus crispatus</name>
    <dbReference type="NCBI Taxonomy" id="47770"/>
    <lineage>
        <taxon>Bacteria</taxon>
        <taxon>Bacillati</taxon>
        <taxon>Bacillota</taxon>
        <taxon>Bacilli</taxon>
        <taxon>Lactobacillales</taxon>
        <taxon>Lactobacillaceae</taxon>
        <taxon>Lactobacillus</taxon>
    </lineage>
</organism>
<dbReference type="Proteomes" id="UP001194414">
    <property type="component" value="Unassembled WGS sequence"/>
</dbReference>
<protein>
    <submittedName>
        <fullName evidence="2">Phage capsid protein</fullName>
    </submittedName>
</protein>
<proteinExistence type="predicted"/>
<feature type="region of interest" description="Disordered" evidence="1">
    <location>
        <begin position="1"/>
        <end position="20"/>
    </location>
</feature>
<name>A0AAW4DPF5_9LACO</name>
<gene>
    <name evidence="2" type="ORF">HYQ56_1221</name>
</gene>
<feature type="region of interest" description="Disordered" evidence="1">
    <location>
        <begin position="193"/>
        <end position="218"/>
    </location>
</feature>
<evidence type="ECO:0000313" key="2">
    <source>
        <dbReference type="EMBL" id="MBI1708237.1"/>
    </source>
</evidence>
<reference evidence="2" key="1">
    <citation type="submission" date="2020-07" db="EMBL/GenBank/DDBJ databases">
        <title>Comparative genomics analyses of Lactobacillus crispatus isolated from different ecological niches.</title>
        <authorList>
            <person name="Mancino W."/>
            <person name="Mancabelli L."/>
            <person name="Lugli G.A."/>
            <person name="Milani C."/>
            <person name="Viappiani A."/>
            <person name="Anzalone R."/>
            <person name="Longhi G."/>
            <person name="Ventura M."/>
            <person name="Turroni F."/>
        </authorList>
    </citation>
    <scope>NUCLEOTIDE SEQUENCE</scope>
    <source>
        <strain evidence="2">LB65</strain>
    </source>
</reference>
<sequence length="218" mass="23512">MTVNTKEIKGTGPSTTGYPEQHQDYLFIDIKPLVGKDGQADIKDASGNTWCWVSGGISNIDEARNDTTDSTAYMDGHGFTNHDVTGSDVSYSVTGNRKMGDAFQEYLRSIADSHGTYRNTRMIYVDADRTHTIIAQCTISNPKLNGAAANAKKGISFTIQRNNAPREIDGVLTMNANSDDPYVFTATVTAASGSDEPKAVVNEDATTNPHGDSPELTH</sequence>
<dbReference type="AlphaFoldDB" id="A0AAW4DPF5"/>
<accession>A0AAW4DPF5</accession>
<dbReference type="EMBL" id="JACCPP010000022">
    <property type="protein sequence ID" value="MBI1708237.1"/>
    <property type="molecule type" value="Genomic_DNA"/>
</dbReference>
<dbReference type="RefSeq" id="WP_198566568.1">
    <property type="nucleotide sequence ID" value="NZ_JACCPP010000022.1"/>
</dbReference>
<evidence type="ECO:0000313" key="3">
    <source>
        <dbReference type="Proteomes" id="UP001194414"/>
    </source>
</evidence>
<comment type="caution">
    <text evidence="2">The sequence shown here is derived from an EMBL/GenBank/DDBJ whole genome shotgun (WGS) entry which is preliminary data.</text>
</comment>